<dbReference type="PROSITE" id="PS51257">
    <property type="entry name" value="PROKAR_LIPOPROTEIN"/>
    <property type="match status" value="1"/>
</dbReference>
<dbReference type="RefSeq" id="WP_115817994.1">
    <property type="nucleotide sequence ID" value="NZ_QRDV01000006.1"/>
</dbReference>
<reference evidence="1 2" key="1">
    <citation type="submission" date="2018-07" db="EMBL/GenBank/DDBJ databases">
        <title>Genomic Encyclopedia of Type Strains, Phase III (KMG-III): the genomes of soil and plant-associated and newly described type strains.</title>
        <authorList>
            <person name="Whitman W."/>
        </authorList>
    </citation>
    <scope>NUCLEOTIDE SEQUENCE [LARGE SCALE GENOMIC DNA]</scope>
    <source>
        <strain evidence="1 2">CECT 7946</strain>
    </source>
</reference>
<comment type="caution">
    <text evidence="1">The sequence shown here is derived from an EMBL/GenBank/DDBJ whole genome shotgun (WGS) entry which is preliminary data.</text>
</comment>
<evidence type="ECO:0008006" key="3">
    <source>
        <dbReference type="Google" id="ProtNLM"/>
    </source>
</evidence>
<protein>
    <recommendedName>
        <fullName evidence="3">Calx-beta domain-containing protein</fullName>
    </recommendedName>
</protein>
<organism evidence="1 2">
    <name type="scientific">Winogradskyella eximia</name>
    <dbReference type="NCBI Taxonomy" id="262006"/>
    <lineage>
        <taxon>Bacteria</taxon>
        <taxon>Pseudomonadati</taxon>
        <taxon>Bacteroidota</taxon>
        <taxon>Flavobacteriia</taxon>
        <taxon>Flavobacteriales</taxon>
        <taxon>Flavobacteriaceae</taxon>
        <taxon>Winogradskyella</taxon>
    </lineage>
</organism>
<keyword evidence="2" id="KW-1185">Reference proteome</keyword>
<dbReference type="Gene3D" id="2.60.40.2030">
    <property type="match status" value="1"/>
</dbReference>
<dbReference type="OrthoDB" id="1435927at2"/>
<dbReference type="SUPFAM" id="SSF141072">
    <property type="entry name" value="CalX-like"/>
    <property type="match status" value="1"/>
</dbReference>
<dbReference type="InterPro" id="IPR038081">
    <property type="entry name" value="CalX-like_sf"/>
</dbReference>
<dbReference type="EMBL" id="QRDV01000006">
    <property type="protein sequence ID" value="RED43316.1"/>
    <property type="molecule type" value="Genomic_DNA"/>
</dbReference>
<gene>
    <name evidence="1" type="ORF">DFQ10_106229</name>
</gene>
<evidence type="ECO:0000313" key="2">
    <source>
        <dbReference type="Proteomes" id="UP000256980"/>
    </source>
</evidence>
<proteinExistence type="predicted"/>
<name>A0A3D9H345_9FLAO</name>
<accession>A0A3D9H345</accession>
<dbReference type="Proteomes" id="UP000256980">
    <property type="component" value="Unassembled WGS sequence"/>
</dbReference>
<evidence type="ECO:0000313" key="1">
    <source>
        <dbReference type="EMBL" id="RED43316.1"/>
    </source>
</evidence>
<sequence length="273" mass="29423">MKTKYLFLLLITVLLSSCEDIETSDLGLNSAWLQFENSADNMSEGEASMQVPILYSSNKNTDGVDVSFTYTATVPSGFTVLPANGIVNIPAGEFVGYITVIPEDDSIASDDIIITFSIEGNTAAPLGIAGQGIYNITSDFTIIEDDCPIAIDDFVGTYSVDDVFTSGTNEGLTLAGAFGESYQMEASLVAGDVTGTKLMFNNSPGFNTYFNDGTVVTFITCTKEVIFDDGFPLLAEWNVFEYSASSYSDDTKSITCTGDFQNFGPFRFTITKL</sequence>
<dbReference type="AlphaFoldDB" id="A0A3D9H345"/>